<accession>A0AAN0RK90</accession>
<name>A0AAN0RK90_9RHOB</name>
<proteinExistence type="predicted"/>
<evidence type="ECO:0000313" key="2">
    <source>
        <dbReference type="Proteomes" id="UP000028680"/>
    </source>
</evidence>
<sequence length="74" mass="8152">MSAEDRLLAATPILNFGHPSIEQLVAERGWKALATHDRIGAVYDFVRNEIAFGSSRAPFESGEVPRRSARPCVL</sequence>
<reference evidence="1 2" key="1">
    <citation type="journal article" date="2014" name="ISME J.">
        <title>Adaptation of an abundant Roseobacter RCA organism to pelagic systems revealed by genomic and transcriptomic analyses.</title>
        <authorList>
            <person name="Voget S."/>
            <person name="Wemheuer B."/>
            <person name="Brinkhoff T."/>
            <person name="Vollmers J."/>
            <person name="Dietrich S."/>
            <person name="Giebel H.A."/>
            <person name="Beardsley C."/>
            <person name="Sardemann C."/>
            <person name="Bakenhus I."/>
            <person name="Billerbeck S."/>
            <person name="Daniel R."/>
            <person name="Simon M."/>
        </authorList>
    </citation>
    <scope>NUCLEOTIDE SEQUENCE [LARGE SCALE GENOMIC DNA]</scope>
    <source>
        <strain evidence="1 2">RCA23</strain>
    </source>
</reference>
<evidence type="ECO:0000313" key="1">
    <source>
        <dbReference type="EMBL" id="AII87763.1"/>
    </source>
</evidence>
<gene>
    <name evidence="1" type="ORF">RCA23_c22400</name>
</gene>
<protein>
    <submittedName>
        <fullName evidence="1">Uncharacterized protein</fullName>
    </submittedName>
</protein>
<dbReference type="EMBL" id="CP003984">
    <property type="protein sequence ID" value="AII87763.1"/>
    <property type="molecule type" value="Genomic_DNA"/>
</dbReference>
<organism evidence="1 2">
    <name type="scientific">Planktomarina temperata RCA23</name>
    <dbReference type="NCBI Taxonomy" id="666509"/>
    <lineage>
        <taxon>Bacteria</taxon>
        <taxon>Pseudomonadati</taxon>
        <taxon>Pseudomonadota</taxon>
        <taxon>Alphaproteobacteria</taxon>
        <taxon>Rhodobacterales</taxon>
        <taxon>Paracoccaceae</taxon>
        <taxon>Planktomarina</taxon>
    </lineage>
</organism>
<keyword evidence="2" id="KW-1185">Reference proteome</keyword>
<dbReference type="AlphaFoldDB" id="A0AAN0RK90"/>
<dbReference type="Proteomes" id="UP000028680">
    <property type="component" value="Chromosome"/>
</dbReference>
<dbReference type="RefSeq" id="WP_081871026.1">
    <property type="nucleotide sequence ID" value="NZ_CP003984.1"/>
</dbReference>
<dbReference type="KEGG" id="ptp:RCA23_c22400"/>